<evidence type="ECO:0000256" key="1">
    <source>
        <dbReference type="SAM" id="MobiDB-lite"/>
    </source>
</evidence>
<dbReference type="Proteomes" id="UP000838878">
    <property type="component" value="Chromosome 7"/>
</dbReference>
<proteinExistence type="predicted"/>
<feature type="compositionally biased region" description="Basic residues" evidence="1">
    <location>
        <begin position="115"/>
        <end position="125"/>
    </location>
</feature>
<dbReference type="AlphaFoldDB" id="A0A8J9UYP2"/>
<dbReference type="EMBL" id="OV170227">
    <property type="protein sequence ID" value="CAH0728197.1"/>
    <property type="molecule type" value="Genomic_DNA"/>
</dbReference>
<gene>
    <name evidence="2" type="ORF">BINO364_LOCUS13442</name>
</gene>
<sequence>MFRNLFQETNEKSRSYVWRYGLAVRKLEAVHEIAIYENSPIRALNQLFDIRVTITGAVRRRATRCAPRLRAPSCSPASRHFYRSGGPTAPAAGPALPRDVPPARPGARGAARGGGHSRRRRRAAGRHSLAPAADQRARTRALARTIS</sequence>
<keyword evidence="3" id="KW-1185">Reference proteome</keyword>
<protein>
    <submittedName>
        <fullName evidence="2">Uncharacterized protein</fullName>
    </submittedName>
</protein>
<accession>A0A8J9UYP2</accession>
<name>A0A8J9UYP2_9NEOP</name>
<reference evidence="2" key="1">
    <citation type="submission" date="2021-12" db="EMBL/GenBank/DDBJ databases">
        <authorList>
            <person name="Martin H S."/>
        </authorList>
    </citation>
    <scope>NUCLEOTIDE SEQUENCE</scope>
</reference>
<evidence type="ECO:0000313" key="2">
    <source>
        <dbReference type="EMBL" id="CAH0728197.1"/>
    </source>
</evidence>
<feature type="region of interest" description="Disordered" evidence="1">
    <location>
        <begin position="69"/>
        <end position="147"/>
    </location>
</feature>
<feature type="compositionally biased region" description="Low complexity" evidence="1">
    <location>
        <begin position="85"/>
        <end position="97"/>
    </location>
</feature>
<organism evidence="2 3">
    <name type="scientific">Brenthis ino</name>
    <name type="common">lesser marbled fritillary</name>
    <dbReference type="NCBI Taxonomy" id="405034"/>
    <lineage>
        <taxon>Eukaryota</taxon>
        <taxon>Metazoa</taxon>
        <taxon>Ecdysozoa</taxon>
        <taxon>Arthropoda</taxon>
        <taxon>Hexapoda</taxon>
        <taxon>Insecta</taxon>
        <taxon>Pterygota</taxon>
        <taxon>Neoptera</taxon>
        <taxon>Endopterygota</taxon>
        <taxon>Lepidoptera</taxon>
        <taxon>Glossata</taxon>
        <taxon>Ditrysia</taxon>
        <taxon>Papilionoidea</taxon>
        <taxon>Nymphalidae</taxon>
        <taxon>Heliconiinae</taxon>
        <taxon>Argynnini</taxon>
        <taxon>Brenthis</taxon>
    </lineage>
</organism>
<dbReference type="OrthoDB" id="10622046at2759"/>
<feature type="non-terminal residue" evidence="2">
    <location>
        <position position="147"/>
    </location>
</feature>
<evidence type="ECO:0000313" key="3">
    <source>
        <dbReference type="Proteomes" id="UP000838878"/>
    </source>
</evidence>